<dbReference type="OrthoDB" id="358412at2"/>
<dbReference type="KEGG" id="scd:Spica_0902"/>
<proteinExistence type="predicted"/>
<evidence type="ECO:0000313" key="1">
    <source>
        <dbReference type="EMBL" id="AEJ19056.1"/>
    </source>
</evidence>
<protein>
    <submittedName>
        <fullName evidence="1">Uncharacterized protein</fullName>
    </submittedName>
</protein>
<dbReference type="eggNOG" id="ENOG50325P9">
    <property type="taxonomic scope" value="Bacteria"/>
</dbReference>
<sequence>MGGSVVYNPEAPEAGHLYAGTTLAIRLGKILSKTTGDGSLVSEDKPAEAEYGVLTINSISEQALSLSVTLYDAKGATLGSGNYQLARNETVDINGDGKPDLLYAPPVQKRPGMEKAVYLTFVSNQEEGYTSMFSVLPEQYNRGVYPSGIIGVNPAGKFIVSKYEGASGSRSMVRGVVYGDYVLDTTTGTYQRVIRASMGRSARMLDEGDLESSPSADSFYFAETEFNEIITPLALYQQLPVSIQSRIQDPVNDNTSALAGLNQLLKERDLVKTIAQDTGEVLDAEVAAFVADTSGLSELELVALNRLYLGHKYPDVCPQKDGGSNDITEILPLFSVTLGSTSDDISSETNRAVSYNDYKSQKAALQSKFDSYYKVTILKSKCTDLLEFIKTSTKTTDYLSNLGLELGLKGSF</sequence>
<dbReference type="Proteomes" id="UP000000503">
    <property type="component" value="Chromosome"/>
</dbReference>
<reference evidence="2" key="1">
    <citation type="journal article" date="2013" name="Stand. Genomic Sci.">
        <title>Genome sequence of the thermophilic fresh-water bacterium Spirochaeta caldaria type strain (H1(T)), reclassification of Spirochaeta caldaria, Spirochaeta stenostrepta, and Spirochaeta zuelzerae in the genus Treponema as Treponema caldaria comb. nov., Treponema stenostrepta comb. nov., and Treponema zuelzerae comb. nov., and emendation of the genus Treponema.</title>
        <authorList>
            <person name="Abt B."/>
            <person name="Goker M."/>
            <person name="Scheuner C."/>
            <person name="Han C."/>
            <person name="Lu M."/>
            <person name="Misra M."/>
            <person name="Lapidus A."/>
            <person name="Nolan M."/>
            <person name="Lucas S."/>
            <person name="Hammon N."/>
            <person name="Deshpande S."/>
            <person name="Cheng J.F."/>
            <person name="Tapia R."/>
            <person name="Goodwin L.A."/>
            <person name="Pitluck S."/>
            <person name="Liolios K."/>
            <person name="Pagani I."/>
            <person name="Ivanova N."/>
            <person name="Mavromatis K."/>
            <person name="Mikhailova N."/>
            <person name="Huntemann M."/>
            <person name="Pati A."/>
            <person name="Chen A."/>
            <person name="Palaniappan K."/>
            <person name="Land M."/>
            <person name="Hauser L."/>
            <person name="Jeffries C.D."/>
            <person name="Rohde M."/>
            <person name="Spring S."/>
            <person name="Gronow S."/>
            <person name="Detter J.C."/>
            <person name="Bristow J."/>
            <person name="Eisen J.A."/>
            <person name="Markowitz V."/>
            <person name="Hugenholtz P."/>
            <person name="Kyrpides N.C."/>
            <person name="Woyke T."/>
            <person name="Klenk H.P."/>
        </authorList>
    </citation>
    <scope>NUCLEOTIDE SEQUENCE</scope>
    <source>
        <strain evidence="2">ATCC 51460 / DSM 7334 / H1</strain>
    </source>
</reference>
<evidence type="ECO:0000313" key="2">
    <source>
        <dbReference type="Proteomes" id="UP000000503"/>
    </source>
</evidence>
<organism evidence="1 2">
    <name type="scientific">Gracilinema caldarium (strain ATCC 51460 / DSM 7334 / H1)</name>
    <name type="common">Treponema caldarium</name>
    <dbReference type="NCBI Taxonomy" id="744872"/>
    <lineage>
        <taxon>Bacteria</taxon>
        <taxon>Pseudomonadati</taxon>
        <taxon>Spirochaetota</taxon>
        <taxon>Spirochaetia</taxon>
        <taxon>Spirochaetales</taxon>
        <taxon>Breznakiellaceae</taxon>
        <taxon>Gracilinema</taxon>
    </lineage>
</organism>
<dbReference type="HOGENOM" id="CLU_667189_0_0_12"/>
<dbReference type="EMBL" id="CP002868">
    <property type="protein sequence ID" value="AEJ19056.1"/>
    <property type="molecule type" value="Genomic_DNA"/>
</dbReference>
<dbReference type="AlphaFoldDB" id="F8F1K3"/>
<accession>F8F1K3</accession>
<dbReference type="RefSeq" id="WP_013968367.1">
    <property type="nucleotide sequence ID" value="NC_015732.1"/>
</dbReference>
<gene>
    <name evidence="1" type="ordered locus">Spica_0902</name>
</gene>
<name>F8F1K3_GRAC1</name>
<keyword evidence="2" id="KW-1185">Reference proteome</keyword>